<name>A0A0F9RQQ3_9ZZZZ</name>
<dbReference type="EMBL" id="LAZR01002650">
    <property type="protein sequence ID" value="KKN27296.1"/>
    <property type="molecule type" value="Genomic_DNA"/>
</dbReference>
<sequence length="141" mass="14172">MSKQFNSIIATQRVEFTGTTSVSIPTSLMPNFKAITGAVYALRITGGVSGTFGIAVYGHIGGATYAIAGLTALSGVGRLVLYRASYSFTGAINPLETIVGITATVPGLVIPPSMVEFSAVGAANAIGISATIEVGACIAAN</sequence>
<proteinExistence type="predicted"/>
<organism evidence="1">
    <name type="scientific">marine sediment metagenome</name>
    <dbReference type="NCBI Taxonomy" id="412755"/>
    <lineage>
        <taxon>unclassified sequences</taxon>
        <taxon>metagenomes</taxon>
        <taxon>ecological metagenomes</taxon>
    </lineage>
</organism>
<reference evidence="1" key="1">
    <citation type="journal article" date="2015" name="Nature">
        <title>Complex archaea that bridge the gap between prokaryotes and eukaryotes.</title>
        <authorList>
            <person name="Spang A."/>
            <person name="Saw J.H."/>
            <person name="Jorgensen S.L."/>
            <person name="Zaremba-Niedzwiedzka K."/>
            <person name="Martijn J."/>
            <person name="Lind A.E."/>
            <person name="van Eijk R."/>
            <person name="Schleper C."/>
            <person name="Guy L."/>
            <person name="Ettema T.J."/>
        </authorList>
    </citation>
    <scope>NUCLEOTIDE SEQUENCE</scope>
</reference>
<protein>
    <submittedName>
        <fullName evidence="1">Uncharacterized protein</fullName>
    </submittedName>
</protein>
<evidence type="ECO:0000313" key="1">
    <source>
        <dbReference type="EMBL" id="KKN27296.1"/>
    </source>
</evidence>
<dbReference type="AlphaFoldDB" id="A0A0F9RQQ3"/>
<comment type="caution">
    <text evidence="1">The sequence shown here is derived from an EMBL/GenBank/DDBJ whole genome shotgun (WGS) entry which is preliminary data.</text>
</comment>
<gene>
    <name evidence="1" type="ORF">LCGC14_0866110</name>
</gene>
<accession>A0A0F9RQQ3</accession>